<dbReference type="Pfam" id="PF00440">
    <property type="entry name" value="TetR_N"/>
    <property type="match status" value="1"/>
</dbReference>
<keyword evidence="5" id="KW-1185">Reference proteome</keyword>
<feature type="region of interest" description="Disordered" evidence="2">
    <location>
        <begin position="81"/>
        <end position="114"/>
    </location>
</feature>
<evidence type="ECO:0000259" key="3">
    <source>
        <dbReference type="Pfam" id="PF00440"/>
    </source>
</evidence>
<evidence type="ECO:0000256" key="2">
    <source>
        <dbReference type="SAM" id="MobiDB-lite"/>
    </source>
</evidence>
<dbReference type="InterPro" id="IPR001647">
    <property type="entry name" value="HTH_TetR"/>
</dbReference>
<accession>A0A9X2NMT0</accession>
<protein>
    <submittedName>
        <fullName evidence="4">TetR/AcrR family transcriptional regulator</fullName>
    </submittedName>
</protein>
<evidence type="ECO:0000313" key="4">
    <source>
        <dbReference type="EMBL" id="MCR6490857.1"/>
    </source>
</evidence>
<feature type="domain" description="HTH tetR-type" evidence="3">
    <location>
        <begin position="19"/>
        <end position="48"/>
    </location>
</feature>
<comment type="caution">
    <text evidence="4">The sequence shown here is derived from an EMBL/GenBank/DDBJ whole genome shotgun (WGS) entry which is preliminary data.</text>
</comment>
<dbReference type="Proteomes" id="UP001144096">
    <property type="component" value="Unassembled WGS sequence"/>
</dbReference>
<dbReference type="AlphaFoldDB" id="A0A9X2NMT0"/>
<reference evidence="4" key="1">
    <citation type="submission" date="2022-06" db="EMBL/GenBank/DDBJ databases">
        <title>Amycolatopsis iheyaensis sp. nov., a new species of the genus Amycolatopsis isolated from soil in Iheya island, Japan.</title>
        <authorList>
            <person name="Ngamcharungchit C."/>
            <person name="Kanto H."/>
            <person name="Take A."/>
            <person name="Intra B."/>
            <person name="Matsumoto A."/>
            <person name="Panbangred W."/>
            <person name="Inahashi Y."/>
        </authorList>
    </citation>
    <scope>NUCLEOTIDE SEQUENCE</scope>
    <source>
        <strain evidence="4">OK19-0408</strain>
    </source>
</reference>
<gene>
    <name evidence="4" type="ORF">M8542_49585</name>
</gene>
<evidence type="ECO:0000256" key="1">
    <source>
        <dbReference type="ARBA" id="ARBA00023125"/>
    </source>
</evidence>
<feature type="compositionally biased region" description="Basic and acidic residues" evidence="2">
    <location>
        <begin position="98"/>
        <end position="114"/>
    </location>
</feature>
<proteinExistence type="predicted"/>
<organism evidence="4 5">
    <name type="scientific">Amycolatopsis iheyensis</name>
    <dbReference type="NCBI Taxonomy" id="2945988"/>
    <lineage>
        <taxon>Bacteria</taxon>
        <taxon>Bacillati</taxon>
        <taxon>Actinomycetota</taxon>
        <taxon>Actinomycetes</taxon>
        <taxon>Pseudonocardiales</taxon>
        <taxon>Pseudonocardiaceae</taxon>
        <taxon>Amycolatopsis</taxon>
    </lineage>
</organism>
<name>A0A9X2NMT0_9PSEU</name>
<dbReference type="Gene3D" id="1.10.357.10">
    <property type="entry name" value="Tetracycline Repressor, domain 2"/>
    <property type="match status" value="1"/>
</dbReference>
<keyword evidence="1" id="KW-0238">DNA-binding</keyword>
<dbReference type="GO" id="GO:0003677">
    <property type="term" value="F:DNA binding"/>
    <property type="evidence" value="ECO:0007669"/>
    <property type="project" value="UniProtKB-KW"/>
</dbReference>
<sequence length="114" mass="12148">MLVLPASPVEPVAPVSPELTFEGVAQRAGTSTPVIYHRWVGKAVLVDATLLHESAARVVDVPNTGTLRGDLVAMMRAANRSRIDLQTGPGRPPYGGGVDRRASGRSRRDSRPPL</sequence>
<evidence type="ECO:0000313" key="5">
    <source>
        <dbReference type="Proteomes" id="UP001144096"/>
    </source>
</evidence>
<dbReference type="EMBL" id="JAMXQV010000063">
    <property type="protein sequence ID" value="MCR6490857.1"/>
    <property type="molecule type" value="Genomic_DNA"/>
</dbReference>